<keyword evidence="8" id="KW-0472">Membrane</keyword>
<keyword evidence="4" id="KW-0488">Methylation</keyword>
<name>A0A974XX54_9GAMM</name>
<dbReference type="GO" id="GO:0015627">
    <property type="term" value="C:type II protein secretion system complex"/>
    <property type="evidence" value="ECO:0007669"/>
    <property type="project" value="InterPro"/>
</dbReference>
<dbReference type="RefSeq" id="WP_200612453.1">
    <property type="nucleotide sequence ID" value="NZ_CP071518.1"/>
</dbReference>
<dbReference type="GO" id="GO:0005886">
    <property type="term" value="C:plasma membrane"/>
    <property type="evidence" value="ECO:0007669"/>
    <property type="project" value="UniProtKB-SubCell"/>
</dbReference>
<evidence type="ECO:0000256" key="7">
    <source>
        <dbReference type="ARBA" id="ARBA00022989"/>
    </source>
</evidence>
<evidence type="ECO:0000256" key="9">
    <source>
        <dbReference type="ARBA" id="ARBA00025772"/>
    </source>
</evidence>
<dbReference type="InterPro" id="IPR022346">
    <property type="entry name" value="T2SS_GspH"/>
</dbReference>
<evidence type="ECO:0000256" key="6">
    <source>
        <dbReference type="ARBA" id="ARBA00022692"/>
    </source>
</evidence>
<evidence type="ECO:0000256" key="10">
    <source>
        <dbReference type="ARBA" id="ARBA00030775"/>
    </source>
</evidence>
<comment type="similarity">
    <text evidence="9">Belongs to the GSP H family.</text>
</comment>
<gene>
    <name evidence="12" type="ORF">I8J32_011975</name>
</gene>
<keyword evidence="13" id="KW-1185">Reference proteome</keyword>
<keyword evidence="6" id="KW-0812">Transmembrane</keyword>
<evidence type="ECO:0000256" key="8">
    <source>
        <dbReference type="ARBA" id="ARBA00023136"/>
    </source>
</evidence>
<accession>A0A974XX54</accession>
<dbReference type="InterPro" id="IPR045584">
    <property type="entry name" value="Pilin-like"/>
</dbReference>
<evidence type="ECO:0000259" key="11">
    <source>
        <dbReference type="Pfam" id="PF12019"/>
    </source>
</evidence>
<evidence type="ECO:0000313" key="13">
    <source>
        <dbReference type="Proteomes" id="UP000639274"/>
    </source>
</evidence>
<keyword evidence="7" id="KW-1133">Transmembrane helix</keyword>
<evidence type="ECO:0000313" key="12">
    <source>
        <dbReference type="EMBL" id="QSX77471.1"/>
    </source>
</evidence>
<dbReference type="Pfam" id="PF12019">
    <property type="entry name" value="GspH"/>
    <property type="match status" value="1"/>
</dbReference>
<dbReference type="AlphaFoldDB" id="A0A974XX54"/>
<feature type="domain" description="General secretion pathway GspH" evidence="11">
    <location>
        <begin position="34"/>
        <end position="157"/>
    </location>
</feature>
<keyword evidence="3" id="KW-1003">Cell membrane</keyword>
<protein>
    <recommendedName>
        <fullName evidence="2">Type II secretion system protein H</fullName>
    </recommendedName>
    <alternativeName>
        <fullName evidence="10">General secretion pathway protein H</fullName>
    </alternativeName>
</protein>
<sequence>MIELMVALAVLVILVTVAYPSLQSVTNSNRLTAAANESMAMLQNARLEAIRNNRRTVACLSANPQAAAPACSANGATGWIVFLDGDRNGQFGAGERLLRVTTMPTGIQLRSSAKFAGLASFRSDGLARDAAGALLNATVDMCMPVSEPVQNVRHVSIGTGSRLSITKASTPQACGTPADNPQT</sequence>
<comment type="subcellular location">
    <subcellularLocation>
        <location evidence="1">Cell inner membrane</location>
        <topology evidence="1">Single-pass membrane protein</topology>
    </subcellularLocation>
</comment>
<dbReference type="GO" id="GO:0015628">
    <property type="term" value="P:protein secretion by the type II secretion system"/>
    <property type="evidence" value="ECO:0007669"/>
    <property type="project" value="InterPro"/>
</dbReference>
<evidence type="ECO:0000256" key="2">
    <source>
        <dbReference type="ARBA" id="ARBA00021549"/>
    </source>
</evidence>
<proteinExistence type="inferred from homology"/>
<dbReference type="KEGG" id="lsf:I8J32_011975"/>
<evidence type="ECO:0000256" key="3">
    <source>
        <dbReference type="ARBA" id="ARBA00022475"/>
    </source>
</evidence>
<reference evidence="12 13" key="1">
    <citation type="submission" date="2021-03" db="EMBL/GenBank/DDBJ databases">
        <title>Lysobacter sp. nov. isolated from soil of gangwondo yeongwol, south Korea.</title>
        <authorList>
            <person name="Kim K.R."/>
            <person name="Kim K.H."/>
            <person name="Jeon C.O."/>
        </authorList>
    </citation>
    <scope>NUCLEOTIDE SEQUENCE [LARGE SCALE GENOMIC DNA]</scope>
    <source>
        <strain evidence="12 13">R19</strain>
    </source>
</reference>
<dbReference type="SUPFAM" id="SSF54523">
    <property type="entry name" value="Pili subunits"/>
    <property type="match status" value="1"/>
</dbReference>
<organism evidence="12 13">
    <name type="scientific">Agrilutibacter solisilvae</name>
    <dbReference type="NCBI Taxonomy" id="2763317"/>
    <lineage>
        <taxon>Bacteria</taxon>
        <taxon>Pseudomonadati</taxon>
        <taxon>Pseudomonadota</taxon>
        <taxon>Gammaproteobacteria</taxon>
        <taxon>Lysobacterales</taxon>
        <taxon>Lysobacteraceae</taxon>
        <taxon>Agrilutibacter</taxon>
    </lineage>
</organism>
<dbReference type="EMBL" id="CP071518">
    <property type="protein sequence ID" value="QSX77471.1"/>
    <property type="molecule type" value="Genomic_DNA"/>
</dbReference>
<dbReference type="Proteomes" id="UP000639274">
    <property type="component" value="Chromosome"/>
</dbReference>
<dbReference type="Gene3D" id="3.55.40.10">
    <property type="entry name" value="minor pseudopilin epsh domain"/>
    <property type="match status" value="1"/>
</dbReference>
<evidence type="ECO:0000256" key="5">
    <source>
        <dbReference type="ARBA" id="ARBA00022519"/>
    </source>
</evidence>
<keyword evidence="5" id="KW-0997">Cell inner membrane</keyword>
<evidence type="ECO:0000256" key="1">
    <source>
        <dbReference type="ARBA" id="ARBA00004377"/>
    </source>
</evidence>
<evidence type="ECO:0000256" key="4">
    <source>
        <dbReference type="ARBA" id="ARBA00022481"/>
    </source>
</evidence>